<reference evidence="2" key="2">
    <citation type="submission" date="2022-01" db="EMBL/GenBank/DDBJ databases">
        <authorList>
            <person name="Yamashiro T."/>
            <person name="Shiraishi A."/>
            <person name="Satake H."/>
            <person name="Nakayama K."/>
        </authorList>
    </citation>
    <scope>NUCLEOTIDE SEQUENCE</scope>
</reference>
<name>A0ABQ4XBX5_9ASTR</name>
<keyword evidence="1" id="KW-0175">Coiled coil</keyword>
<feature type="coiled-coil region" evidence="1">
    <location>
        <begin position="146"/>
        <end position="206"/>
    </location>
</feature>
<evidence type="ECO:0000313" key="3">
    <source>
        <dbReference type="Proteomes" id="UP001151760"/>
    </source>
</evidence>
<organism evidence="2 3">
    <name type="scientific">Tanacetum coccineum</name>
    <dbReference type="NCBI Taxonomy" id="301880"/>
    <lineage>
        <taxon>Eukaryota</taxon>
        <taxon>Viridiplantae</taxon>
        <taxon>Streptophyta</taxon>
        <taxon>Embryophyta</taxon>
        <taxon>Tracheophyta</taxon>
        <taxon>Spermatophyta</taxon>
        <taxon>Magnoliopsida</taxon>
        <taxon>eudicotyledons</taxon>
        <taxon>Gunneridae</taxon>
        <taxon>Pentapetalae</taxon>
        <taxon>asterids</taxon>
        <taxon>campanulids</taxon>
        <taxon>Asterales</taxon>
        <taxon>Asteraceae</taxon>
        <taxon>Asteroideae</taxon>
        <taxon>Anthemideae</taxon>
        <taxon>Anthemidinae</taxon>
        <taxon>Tanacetum</taxon>
    </lineage>
</organism>
<accession>A0ABQ4XBX5</accession>
<protein>
    <submittedName>
        <fullName evidence="2">Uncharacterized protein</fullName>
    </submittedName>
</protein>
<reference evidence="2" key="1">
    <citation type="journal article" date="2022" name="Int. J. Mol. Sci.">
        <title>Draft Genome of Tanacetum Coccineum: Genomic Comparison of Closely Related Tanacetum-Family Plants.</title>
        <authorList>
            <person name="Yamashiro T."/>
            <person name="Shiraishi A."/>
            <person name="Nakayama K."/>
            <person name="Satake H."/>
        </authorList>
    </citation>
    <scope>NUCLEOTIDE SEQUENCE</scope>
</reference>
<proteinExistence type="predicted"/>
<gene>
    <name evidence="2" type="ORF">Tco_0657277</name>
</gene>
<keyword evidence="3" id="KW-1185">Reference proteome</keyword>
<dbReference type="Proteomes" id="UP001151760">
    <property type="component" value="Unassembled WGS sequence"/>
</dbReference>
<dbReference type="EMBL" id="BQNB010009364">
    <property type="protein sequence ID" value="GJS62493.1"/>
    <property type="molecule type" value="Genomic_DNA"/>
</dbReference>
<sequence length="257" mass="29357">MLTPRLFLFWMLPQPRETVLVLLLPLRVLFLLMLMILGKDNFCVANVDLSPVVGGVGVGGDLQGYEHVEMIAQSALGHDRDHDDLYSDDQAFFPTMGDEIKKKLFPLAIGPYYMPYPYSKVGQGRGTECTIYFSCPSTTRLQIKVKNKMAERNKKLKKSNKSLSDMVKNLNDQLVERKLDFHESKTQKYKDMVVDAEESVKNLQNDVTRFLRVDLDHLVQKLLTSDEFNVSFANILTLAINSSIERGIRMDLTDIQF</sequence>
<evidence type="ECO:0000256" key="1">
    <source>
        <dbReference type="SAM" id="Coils"/>
    </source>
</evidence>
<evidence type="ECO:0000313" key="2">
    <source>
        <dbReference type="EMBL" id="GJS62493.1"/>
    </source>
</evidence>
<comment type="caution">
    <text evidence="2">The sequence shown here is derived from an EMBL/GenBank/DDBJ whole genome shotgun (WGS) entry which is preliminary data.</text>
</comment>